<keyword evidence="11" id="KW-0812">Transmembrane</keyword>
<dbReference type="RefSeq" id="WP_246594919.1">
    <property type="nucleotide sequence ID" value="NZ_BAABEA010000051.1"/>
</dbReference>
<dbReference type="SUPFAM" id="SSF55781">
    <property type="entry name" value="GAF domain-like"/>
    <property type="match status" value="1"/>
</dbReference>
<dbReference type="InterPro" id="IPR035965">
    <property type="entry name" value="PAS-like_dom_sf"/>
</dbReference>
<comment type="subcellular location">
    <subcellularLocation>
        <location evidence="2">Cell membrane</location>
    </subcellularLocation>
</comment>
<dbReference type="InterPro" id="IPR001610">
    <property type="entry name" value="PAC"/>
</dbReference>
<evidence type="ECO:0000259" key="15">
    <source>
        <dbReference type="PROSITE" id="PS50113"/>
    </source>
</evidence>
<dbReference type="SMART" id="SM00091">
    <property type="entry name" value="PAS"/>
    <property type="match status" value="2"/>
</dbReference>
<dbReference type="Pfam" id="PF00512">
    <property type="entry name" value="HisKA"/>
    <property type="match status" value="1"/>
</dbReference>
<feature type="domain" description="Response regulatory" evidence="13">
    <location>
        <begin position="883"/>
        <end position="999"/>
    </location>
</feature>
<feature type="domain" description="PAS" evidence="14">
    <location>
        <begin position="473"/>
        <end position="526"/>
    </location>
</feature>
<dbReference type="PROSITE" id="PS50113">
    <property type="entry name" value="PAC"/>
    <property type="match status" value="2"/>
</dbReference>
<organism evidence="16 17">
    <name type="scientific">Actinoplanes auranticolor</name>
    <dbReference type="NCBI Taxonomy" id="47988"/>
    <lineage>
        <taxon>Bacteria</taxon>
        <taxon>Bacillati</taxon>
        <taxon>Actinomycetota</taxon>
        <taxon>Actinomycetes</taxon>
        <taxon>Micromonosporales</taxon>
        <taxon>Micromonosporaceae</taxon>
        <taxon>Actinoplanes</taxon>
    </lineage>
</organism>
<keyword evidence="11" id="KW-0472">Membrane</keyword>
<keyword evidence="4 10" id="KW-0597">Phosphoprotein</keyword>
<dbReference type="InterPro" id="IPR003661">
    <property type="entry name" value="HisK_dim/P_dom"/>
</dbReference>
<dbReference type="SUPFAM" id="SSF55874">
    <property type="entry name" value="ATPase domain of HSP90 chaperone/DNA topoisomerase II/histidine kinase"/>
    <property type="match status" value="1"/>
</dbReference>
<evidence type="ECO:0000259" key="12">
    <source>
        <dbReference type="PROSITE" id="PS50109"/>
    </source>
</evidence>
<comment type="catalytic activity">
    <reaction evidence="1">
        <text>ATP + protein L-histidine = ADP + protein N-phospho-L-histidine.</text>
        <dbReference type="EC" id="2.7.13.3"/>
    </reaction>
</comment>
<protein>
    <recommendedName>
        <fullName evidence="3">histidine kinase</fullName>
        <ecNumber evidence="3">2.7.13.3</ecNumber>
    </recommendedName>
</protein>
<evidence type="ECO:0000256" key="7">
    <source>
        <dbReference type="ARBA" id="ARBA00022777"/>
    </source>
</evidence>
<evidence type="ECO:0000256" key="1">
    <source>
        <dbReference type="ARBA" id="ARBA00000085"/>
    </source>
</evidence>
<evidence type="ECO:0000256" key="11">
    <source>
        <dbReference type="SAM" id="Phobius"/>
    </source>
</evidence>
<keyword evidence="17" id="KW-1185">Reference proteome</keyword>
<dbReference type="Gene3D" id="3.30.450.20">
    <property type="entry name" value="PAS domain"/>
    <property type="match status" value="2"/>
</dbReference>
<gene>
    <name evidence="16" type="ORF">Aau02nite_10600</name>
</gene>
<evidence type="ECO:0000256" key="9">
    <source>
        <dbReference type="ARBA" id="ARBA00023012"/>
    </source>
</evidence>
<dbReference type="InterPro" id="IPR000700">
    <property type="entry name" value="PAS-assoc_C"/>
</dbReference>
<dbReference type="PANTHER" id="PTHR43065">
    <property type="entry name" value="SENSOR HISTIDINE KINASE"/>
    <property type="match status" value="1"/>
</dbReference>
<dbReference type="InterPro" id="IPR036890">
    <property type="entry name" value="HATPase_C_sf"/>
</dbReference>
<dbReference type="SMART" id="SM00448">
    <property type="entry name" value="REC"/>
    <property type="match status" value="1"/>
</dbReference>
<dbReference type="EMBL" id="BOQL01000011">
    <property type="protein sequence ID" value="GIM64473.1"/>
    <property type="molecule type" value="Genomic_DNA"/>
</dbReference>
<dbReference type="Pfam" id="PF13426">
    <property type="entry name" value="PAS_9"/>
    <property type="match status" value="1"/>
</dbReference>
<dbReference type="CDD" id="cd00130">
    <property type="entry name" value="PAS"/>
    <property type="match status" value="2"/>
</dbReference>
<dbReference type="SMART" id="SM00387">
    <property type="entry name" value="HATPase_c"/>
    <property type="match status" value="1"/>
</dbReference>
<feature type="transmembrane region" description="Helical" evidence="11">
    <location>
        <begin position="58"/>
        <end position="75"/>
    </location>
</feature>
<dbReference type="Pfam" id="PF08448">
    <property type="entry name" value="PAS_4"/>
    <property type="match status" value="1"/>
</dbReference>
<dbReference type="AlphaFoldDB" id="A0A919S3U3"/>
<dbReference type="GO" id="GO:0000155">
    <property type="term" value="F:phosphorelay sensor kinase activity"/>
    <property type="evidence" value="ECO:0007669"/>
    <property type="project" value="InterPro"/>
</dbReference>
<evidence type="ECO:0000256" key="2">
    <source>
        <dbReference type="ARBA" id="ARBA00004236"/>
    </source>
</evidence>
<evidence type="ECO:0000256" key="3">
    <source>
        <dbReference type="ARBA" id="ARBA00012438"/>
    </source>
</evidence>
<feature type="domain" description="PAC" evidence="15">
    <location>
        <begin position="550"/>
        <end position="600"/>
    </location>
</feature>
<keyword evidence="9" id="KW-0902">Two-component regulatory system</keyword>
<comment type="caution">
    <text evidence="16">The sequence shown here is derived from an EMBL/GenBank/DDBJ whole genome shotgun (WGS) entry which is preliminary data.</text>
</comment>
<feature type="transmembrane region" description="Helical" evidence="11">
    <location>
        <begin position="6"/>
        <end position="22"/>
    </location>
</feature>
<dbReference type="SUPFAM" id="SSF55785">
    <property type="entry name" value="PYP-like sensor domain (PAS domain)"/>
    <property type="match status" value="2"/>
</dbReference>
<feature type="domain" description="Histidine kinase" evidence="12">
    <location>
        <begin position="629"/>
        <end position="859"/>
    </location>
</feature>
<feature type="transmembrane region" description="Helical" evidence="11">
    <location>
        <begin position="146"/>
        <end position="165"/>
    </location>
</feature>
<dbReference type="InterPro" id="IPR005467">
    <property type="entry name" value="His_kinase_dom"/>
</dbReference>
<dbReference type="Pfam" id="PF02518">
    <property type="entry name" value="HATPase_c"/>
    <property type="match status" value="1"/>
</dbReference>
<evidence type="ECO:0000313" key="17">
    <source>
        <dbReference type="Proteomes" id="UP000681340"/>
    </source>
</evidence>
<dbReference type="EC" id="2.7.13.3" evidence="3"/>
<feature type="modified residue" description="4-aspartylphosphate" evidence="10">
    <location>
        <position position="934"/>
    </location>
</feature>
<dbReference type="PROSITE" id="PS50109">
    <property type="entry name" value="HIS_KIN"/>
    <property type="match status" value="1"/>
</dbReference>
<dbReference type="InterPro" id="IPR000014">
    <property type="entry name" value="PAS"/>
</dbReference>
<dbReference type="InterPro" id="IPR003594">
    <property type="entry name" value="HATPase_dom"/>
</dbReference>
<evidence type="ECO:0000259" key="13">
    <source>
        <dbReference type="PROSITE" id="PS50110"/>
    </source>
</evidence>
<dbReference type="PRINTS" id="PR00344">
    <property type="entry name" value="BCTRLSENSOR"/>
</dbReference>
<keyword evidence="8" id="KW-0067">ATP-binding</keyword>
<dbReference type="SUPFAM" id="SSF52172">
    <property type="entry name" value="CheY-like"/>
    <property type="match status" value="1"/>
</dbReference>
<dbReference type="Gene3D" id="3.30.450.40">
    <property type="match status" value="1"/>
</dbReference>
<keyword evidence="11" id="KW-1133">Transmembrane helix</keyword>
<dbReference type="InterPro" id="IPR029016">
    <property type="entry name" value="GAF-like_dom_sf"/>
</dbReference>
<evidence type="ECO:0000256" key="4">
    <source>
        <dbReference type="ARBA" id="ARBA00022553"/>
    </source>
</evidence>
<evidence type="ECO:0000256" key="10">
    <source>
        <dbReference type="PROSITE-ProRule" id="PRU00169"/>
    </source>
</evidence>
<evidence type="ECO:0000256" key="8">
    <source>
        <dbReference type="ARBA" id="ARBA00022840"/>
    </source>
</evidence>
<dbReference type="PANTHER" id="PTHR43065:SF46">
    <property type="entry name" value="C4-DICARBOXYLATE TRANSPORT SENSOR PROTEIN DCTB"/>
    <property type="match status" value="1"/>
</dbReference>
<name>A0A919S3U3_9ACTN</name>
<evidence type="ECO:0000259" key="14">
    <source>
        <dbReference type="PROSITE" id="PS50112"/>
    </source>
</evidence>
<dbReference type="InterPro" id="IPR011006">
    <property type="entry name" value="CheY-like_superfamily"/>
</dbReference>
<dbReference type="InterPro" id="IPR013656">
    <property type="entry name" value="PAS_4"/>
</dbReference>
<evidence type="ECO:0000256" key="6">
    <source>
        <dbReference type="ARBA" id="ARBA00022741"/>
    </source>
</evidence>
<dbReference type="InterPro" id="IPR001789">
    <property type="entry name" value="Sig_transdc_resp-reg_receiver"/>
</dbReference>
<keyword evidence="5" id="KW-0808">Transferase</keyword>
<reference evidence="16" key="1">
    <citation type="submission" date="2021-03" db="EMBL/GenBank/DDBJ databases">
        <title>Whole genome shotgun sequence of Actinoplanes auranticolor NBRC 12245.</title>
        <authorList>
            <person name="Komaki H."/>
            <person name="Tamura T."/>
        </authorList>
    </citation>
    <scope>NUCLEOTIDE SEQUENCE</scope>
    <source>
        <strain evidence="16">NBRC 12245</strain>
    </source>
</reference>
<proteinExistence type="predicted"/>
<dbReference type="Gene3D" id="1.10.287.130">
    <property type="match status" value="1"/>
</dbReference>
<evidence type="ECO:0000256" key="5">
    <source>
        <dbReference type="ARBA" id="ARBA00022679"/>
    </source>
</evidence>
<dbReference type="GO" id="GO:0005886">
    <property type="term" value="C:plasma membrane"/>
    <property type="evidence" value="ECO:0007669"/>
    <property type="project" value="UniProtKB-SubCell"/>
</dbReference>
<dbReference type="PROSITE" id="PS50110">
    <property type="entry name" value="RESPONSE_REGULATORY"/>
    <property type="match status" value="1"/>
</dbReference>
<feature type="domain" description="PAC" evidence="15">
    <location>
        <begin position="427"/>
        <end position="479"/>
    </location>
</feature>
<dbReference type="PROSITE" id="PS50112">
    <property type="entry name" value="PAS"/>
    <property type="match status" value="2"/>
</dbReference>
<feature type="domain" description="PAS" evidence="14">
    <location>
        <begin position="354"/>
        <end position="424"/>
    </location>
</feature>
<dbReference type="SMART" id="SM00086">
    <property type="entry name" value="PAC"/>
    <property type="match status" value="2"/>
</dbReference>
<dbReference type="Gene3D" id="3.30.565.10">
    <property type="entry name" value="Histidine kinase-like ATPase, C-terminal domain"/>
    <property type="match status" value="1"/>
</dbReference>
<feature type="transmembrane region" description="Helical" evidence="11">
    <location>
        <begin position="87"/>
        <end position="107"/>
    </location>
</feature>
<keyword evidence="7" id="KW-0418">Kinase</keyword>
<dbReference type="InterPro" id="IPR004358">
    <property type="entry name" value="Sig_transdc_His_kin-like_C"/>
</dbReference>
<feature type="transmembrane region" description="Helical" evidence="11">
    <location>
        <begin position="113"/>
        <end position="134"/>
    </location>
</feature>
<dbReference type="SMART" id="SM00388">
    <property type="entry name" value="HisKA"/>
    <property type="match status" value="1"/>
</dbReference>
<dbReference type="NCBIfam" id="TIGR00229">
    <property type="entry name" value="sensory_box"/>
    <property type="match status" value="2"/>
</dbReference>
<sequence>MAVLAVTAVFVLIFVGAAVGYLRRRDPLLRDVMLIFASVAMLFVLGVLTLIMGEPPRVAVGLITAALLGQPLCTLRLVSRMRPVPSWVLWGACAAWAASAVAVLVAPPPLPEWVVWPTVVLFFVVEATAAALLAADARHRGGAARIRLWCAALGTLLFGVVLLFAGAEATAFARTIAVVSALMYLLAFMPPHWLRRIWSWGAAYGLLRSLLAAPPAEPAHRIWQRYCHSARHMLGADALVILLPGPADTVQLISDPELGLDPRHYRTADVAGLPTGAVTIDALAGWTDPPPAAAELARISGTRFVNAAPLPGSGGTLVLLHRYRTLFADDDVELFAELAGQAAALAERAAVLDDRHRLAVIVESSADAITSKDLDGTITSWNAGAERLYGYSVAEVVGRDAALLFPPGEQHQEAELLARVVRGERIDQVELQNLTRDGVPVTVSLTSSLITDASGQPTGVACIARDTSERRRAEAMFRGLLEAAPDAIVGVTADGRIALLNAQTERLFGYRRDELLGRPVEILVPERIRQEHPGHRLGYFSDPQLRPMGGGTPLAAVRKDGTEFPAEISLSALETDQGVIVSAAVRDVTERLQAQAERERLAAQADRDATERRLQHTRRLESLGQLAGGVAHDFNNILAVIASYTELLTETLRTPVPDPDELSAARADLGQISRATERATRLTKQLLAFGRREITQTQVLSLNHVVGDVEQMLRRTLGEHIHLITHLDRDLWPVCVDPGQFEQILLNLAVNARDAMPGGGTLSIDTGNTELDEEDVADCTDLAPGRYVRFRVSDTGSGMPAEVAERAFEPFFTTKPQGAGTGLGLATVYGIATAAGGHVRLYSEHGIGTTVTIVLPASDDAVTVTEETPQPGPPAVPAVPEATILLVEDEEALRVATSRILTRAGYQVLVADGGAAALRLAQQHPGQIHLLLTDVIMPAMMGNEVAARVQAIRPEVPVLYMSGYAQPVLTENGTLPPGVLIIEKPFTRRDLLDRVHARLSQAATSEDGAFAGVTGRYRAPDGIEG</sequence>
<dbReference type="SUPFAM" id="SSF47384">
    <property type="entry name" value="Homodimeric domain of signal transducing histidine kinase"/>
    <property type="match status" value="1"/>
</dbReference>
<dbReference type="CDD" id="cd00082">
    <property type="entry name" value="HisKA"/>
    <property type="match status" value="1"/>
</dbReference>
<keyword evidence="6" id="KW-0547">Nucleotide-binding</keyword>
<dbReference type="InterPro" id="IPR036097">
    <property type="entry name" value="HisK_dim/P_sf"/>
</dbReference>
<dbReference type="Pfam" id="PF00072">
    <property type="entry name" value="Response_reg"/>
    <property type="match status" value="1"/>
</dbReference>
<dbReference type="Gene3D" id="3.40.50.2300">
    <property type="match status" value="1"/>
</dbReference>
<accession>A0A919S3U3</accession>
<evidence type="ECO:0000313" key="16">
    <source>
        <dbReference type="EMBL" id="GIM64473.1"/>
    </source>
</evidence>
<dbReference type="Proteomes" id="UP000681340">
    <property type="component" value="Unassembled WGS sequence"/>
</dbReference>
<feature type="transmembrane region" description="Helical" evidence="11">
    <location>
        <begin position="34"/>
        <end position="52"/>
    </location>
</feature>